<evidence type="ECO:0000313" key="2">
    <source>
        <dbReference type="Proteomes" id="UP000005867"/>
    </source>
</evidence>
<dbReference type="OrthoDB" id="24558at2157"/>
<protein>
    <submittedName>
        <fullName evidence="1">Uncharacterized protein</fullName>
    </submittedName>
</protein>
<dbReference type="GeneID" id="11596189"/>
<dbReference type="HOGENOM" id="CLU_1792206_0_0_2"/>
<dbReference type="AlphaFoldDB" id="G7VGK5"/>
<sequence length="145" mass="15878">MVNKYARLAVDRSLADTFSQKVRKMGRKPSDVISAVLKAVIDAVDHGVDPIDMIHICRIARSVGIGKGGYEVGLNAGALLKAYYTPQEFLEVLTRVGPQAMGVYRIAPGVFRINDPQLRETVRGLLTGMGCRCEESQEILKVVCD</sequence>
<reference evidence="1 2" key="1">
    <citation type="journal article" date="2012" name="J. Bacteriol.">
        <title>Complete genome sequence of strain 1860, a crenarchaeon of the genus pyrobaculum able to grow with various electron acceptors.</title>
        <authorList>
            <person name="Mardanov A.V."/>
            <person name="Gumerov V.M."/>
            <person name="Slobodkina G.B."/>
            <person name="Beletsky A.V."/>
            <person name="Bonch-Osmolovskaya E.A."/>
            <person name="Ravin N.V."/>
            <person name="Skryabin K.G."/>
        </authorList>
    </citation>
    <scope>NUCLEOTIDE SEQUENCE [LARGE SCALE GENOMIC DNA]</scope>
    <source>
        <strain evidence="1 2">1860</strain>
    </source>
</reference>
<dbReference type="Proteomes" id="UP000005867">
    <property type="component" value="Chromosome"/>
</dbReference>
<organism evidence="1 2">
    <name type="scientific">Pyrobaculum ferrireducens</name>
    <dbReference type="NCBI Taxonomy" id="1104324"/>
    <lineage>
        <taxon>Archaea</taxon>
        <taxon>Thermoproteota</taxon>
        <taxon>Thermoprotei</taxon>
        <taxon>Thermoproteales</taxon>
        <taxon>Thermoproteaceae</taxon>
        <taxon>Pyrobaculum</taxon>
    </lineage>
</organism>
<accession>G7VGK5</accession>
<proteinExistence type="predicted"/>
<keyword evidence="2" id="KW-1185">Reference proteome</keyword>
<name>G7VGK5_9CREN</name>
<gene>
    <name evidence="1" type="ORF">P186_1691</name>
</gene>
<dbReference type="eggNOG" id="arCOG05638">
    <property type="taxonomic scope" value="Archaea"/>
</dbReference>
<dbReference type="RefSeq" id="WP_014288931.1">
    <property type="nucleotide sequence ID" value="NC_016645.1"/>
</dbReference>
<dbReference type="STRING" id="1104324.P186_1691"/>
<dbReference type="KEGG" id="pyr:P186_1691"/>
<dbReference type="BioCyc" id="PSP1104324:GJSN-1660-MONOMER"/>
<dbReference type="EMBL" id="CP003098">
    <property type="protein sequence ID" value="AET33105.1"/>
    <property type="molecule type" value="Genomic_DNA"/>
</dbReference>
<evidence type="ECO:0000313" key="1">
    <source>
        <dbReference type="EMBL" id="AET33105.1"/>
    </source>
</evidence>